<accession>A0A835ULX6</accession>
<dbReference type="Proteomes" id="UP000636800">
    <property type="component" value="Unassembled WGS sequence"/>
</dbReference>
<gene>
    <name evidence="1" type="ORF">HPP92_018072</name>
</gene>
<dbReference type="OrthoDB" id="439808at2759"/>
<keyword evidence="2" id="KW-1185">Reference proteome</keyword>
<sequence>MAKLVEDRQDVRRGWDRKMGSNDRYYMEHFVHRENEKTYEKATQVNLPLNKIRGYTDNLQKQPDHSIKQTNSTMAVQDNHDSSGMLQQYLYVEYMLFAKTKEYDTKSLVQQVMRYEGKGTCSTVRT</sequence>
<evidence type="ECO:0000313" key="2">
    <source>
        <dbReference type="Proteomes" id="UP000636800"/>
    </source>
</evidence>
<protein>
    <submittedName>
        <fullName evidence="1">Uncharacterized protein</fullName>
    </submittedName>
</protein>
<evidence type="ECO:0000313" key="1">
    <source>
        <dbReference type="EMBL" id="KAG0466492.1"/>
    </source>
</evidence>
<dbReference type="EMBL" id="JADCNL010000009">
    <property type="protein sequence ID" value="KAG0466492.1"/>
    <property type="molecule type" value="Genomic_DNA"/>
</dbReference>
<organism evidence="1 2">
    <name type="scientific">Vanilla planifolia</name>
    <name type="common">Vanilla</name>
    <dbReference type="NCBI Taxonomy" id="51239"/>
    <lineage>
        <taxon>Eukaryota</taxon>
        <taxon>Viridiplantae</taxon>
        <taxon>Streptophyta</taxon>
        <taxon>Embryophyta</taxon>
        <taxon>Tracheophyta</taxon>
        <taxon>Spermatophyta</taxon>
        <taxon>Magnoliopsida</taxon>
        <taxon>Liliopsida</taxon>
        <taxon>Asparagales</taxon>
        <taxon>Orchidaceae</taxon>
        <taxon>Vanilloideae</taxon>
        <taxon>Vanilleae</taxon>
        <taxon>Vanilla</taxon>
    </lineage>
</organism>
<proteinExistence type="predicted"/>
<reference evidence="1 2" key="1">
    <citation type="journal article" date="2020" name="Nat. Food">
        <title>A phased Vanilla planifolia genome enables genetic improvement of flavour and production.</title>
        <authorList>
            <person name="Hasing T."/>
            <person name="Tang H."/>
            <person name="Brym M."/>
            <person name="Khazi F."/>
            <person name="Huang T."/>
            <person name="Chambers A.H."/>
        </authorList>
    </citation>
    <scope>NUCLEOTIDE SEQUENCE [LARGE SCALE GENOMIC DNA]</scope>
    <source>
        <tissue evidence="1">Leaf</tissue>
    </source>
</reference>
<name>A0A835ULX6_VANPL</name>
<dbReference type="AlphaFoldDB" id="A0A835ULX6"/>
<comment type="caution">
    <text evidence="1">The sequence shown here is derived from an EMBL/GenBank/DDBJ whole genome shotgun (WGS) entry which is preliminary data.</text>
</comment>